<feature type="signal peptide" evidence="2">
    <location>
        <begin position="1"/>
        <end position="38"/>
    </location>
</feature>
<evidence type="ECO:0000313" key="5">
    <source>
        <dbReference type="Proteomes" id="UP000316603"/>
    </source>
</evidence>
<dbReference type="CDD" id="cd10917">
    <property type="entry name" value="CE4_NodB_like_6s_7s"/>
    <property type="match status" value="1"/>
</dbReference>
<evidence type="ECO:0000256" key="1">
    <source>
        <dbReference type="SAM" id="MobiDB-lite"/>
    </source>
</evidence>
<feature type="compositionally biased region" description="Basic and acidic residues" evidence="1">
    <location>
        <begin position="246"/>
        <end position="259"/>
    </location>
</feature>
<sequence>MRRAASPGRARVLANPGRARVLATATALAALASLTALAGCGTAPAGAGSEASRPPGAGPAPRTGALPPVVDHVPTDDRVVFLTYDDGAERDPRFIDLVRERRLPVTMFLTDSVVGPGYAHFARLRSVGATLQNHTLDHPALRGLPYAGQRAEICGQQRKLKSRFGIRPQLFRPPYGAYDTTTLRAAADCGIAAVVLWRVTLEPDGHLTYTRGPHHLTPGDIVSVPSGEAPALSLAERTTRVLGELEERGLEVGRLEDYTGRTTPPPTTPGEHRSPLSPPTVPGEHRSLSARPAIEDEARSGPDRGPGGGSPR</sequence>
<gene>
    <name evidence="4" type="ORF">FHX78_112697</name>
</gene>
<feature type="compositionally biased region" description="Low complexity" evidence="1">
    <location>
        <begin position="43"/>
        <end position="68"/>
    </location>
</feature>
<dbReference type="EMBL" id="VIWV01000001">
    <property type="protein sequence ID" value="TWF85744.1"/>
    <property type="molecule type" value="Genomic_DNA"/>
</dbReference>
<evidence type="ECO:0000313" key="4">
    <source>
        <dbReference type="EMBL" id="TWF85744.1"/>
    </source>
</evidence>
<protein>
    <submittedName>
        <fullName evidence="4">Polysaccharide deacetylase</fullName>
    </submittedName>
</protein>
<dbReference type="Proteomes" id="UP000316603">
    <property type="component" value="Unassembled WGS sequence"/>
</dbReference>
<proteinExistence type="predicted"/>
<dbReference type="Pfam" id="PF01522">
    <property type="entry name" value="Polysacc_deac_1"/>
    <property type="match status" value="1"/>
</dbReference>
<feature type="compositionally biased region" description="Basic and acidic residues" evidence="1">
    <location>
        <begin position="283"/>
        <end position="302"/>
    </location>
</feature>
<dbReference type="PANTHER" id="PTHR10587">
    <property type="entry name" value="GLYCOSYL TRANSFERASE-RELATED"/>
    <property type="match status" value="1"/>
</dbReference>
<dbReference type="Gene3D" id="3.20.20.370">
    <property type="entry name" value="Glycoside hydrolase/deacetylase"/>
    <property type="match status" value="1"/>
</dbReference>
<evidence type="ECO:0000256" key="2">
    <source>
        <dbReference type="SAM" id="SignalP"/>
    </source>
</evidence>
<dbReference type="InterPro" id="IPR050248">
    <property type="entry name" value="Polysacc_deacetylase_ArnD"/>
</dbReference>
<evidence type="ECO:0000259" key="3">
    <source>
        <dbReference type="PROSITE" id="PS51677"/>
    </source>
</evidence>
<feature type="region of interest" description="Disordered" evidence="1">
    <location>
        <begin position="246"/>
        <end position="312"/>
    </location>
</feature>
<dbReference type="AlphaFoldDB" id="A0A561TF46"/>
<comment type="caution">
    <text evidence="4">The sequence shown here is derived from an EMBL/GenBank/DDBJ whole genome shotgun (WGS) entry which is preliminary data.</text>
</comment>
<feature type="domain" description="NodB homology" evidence="3">
    <location>
        <begin position="78"/>
        <end position="253"/>
    </location>
</feature>
<feature type="region of interest" description="Disordered" evidence="1">
    <location>
        <begin position="43"/>
        <end position="69"/>
    </location>
</feature>
<dbReference type="PANTHER" id="PTHR10587:SF134">
    <property type="entry name" value="SECRETED PROTEIN"/>
    <property type="match status" value="1"/>
</dbReference>
<dbReference type="SUPFAM" id="SSF88713">
    <property type="entry name" value="Glycoside hydrolase/deacetylase"/>
    <property type="match status" value="1"/>
</dbReference>
<feature type="chain" id="PRO_5039100176" evidence="2">
    <location>
        <begin position="39"/>
        <end position="312"/>
    </location>
</feature>
<dbReference type="InterPro" id="IPR002509">
    <property type="entry name" value="NODB_dom"/>
</dbReference>
<dbReference type="GO" id="GO:0016810">
    <property type="term" value="F:hydrolase activity, acting on carbon-nitrogen (but not peptide) bonds"/>
    <property type="evidence" value="ECO:0007669"/>
    <property type="project" value="InterPro"/>
</dbReference>
<reference evidence="4 5" key="1">
    <citation type="submission" date="2019-06" db="EMBL/GenBank/DDBJ databases">
        <title>Sequencing the genomes of 1000 actinobacteria strains.</title>
        <authorList>
            <person name="Klenk H.-P."/>
        </authorList>
    </citation>
    <scope>NUCLEOTIDE SEQUENCE [LARGE SCALE GENOMIC DNA]</scope>
    <source>
        <strain evidence="4 5">DSM 41695</strain>
    </source>
</reference>
<dbReference type="GO" id="GO:0005975">
    <property type="term" value="P:carbohydrate metabolic process"/>
    <property type="evidence" value="ECO:0007669"/>
    <property type="project" value="InterPro"/>
</dbReference>
<dbReference type="OrthoDB" id="3373088at2"/>
<dbReference type="PROSITE" id="PS51677">
    <property type="entry name" value="NODB"/>
    <property type="match status" value="1"/>
</dbReference>
<organism evidence="4 5">
    <name type="scientific">Streptomyces capillispiralis</name>
    <dbReference type="NCBI Taxonomy" id="68182"/>
    <lineage>
        <taxon>Bacteria</taxon>
        <taxon>Bacillati</taxon>
        <taxon>Actinomycetota</taxon>
        <taxon>Actinomycetes</taxon>
        <taxon>Kitasatosporales</taxon>
        <taxon>Streptomycetaceae</taxon>
        <taxon>Streptomyces</taxon>
    </lineage>
</organism>
<dbReference type="InterPro" id="IPR011330">
    <property type="entry name" value="Glyco_hydro/deAcase_b/a-brl"/>
</dbReference>
<keyword evidence="2" id="KW-0732">Signal</keyword>
<keyword evidence="5" id="KW-1185">Reference proteome</keyword>
<accession>A0A561TF46</accession>
<name>A0A561TF46_9ACTN</name>